<accession>A0A8C2ZCB8</accession>
<dbReference type="GeneTree" id="ENSGT00950000182957"/>
<dbReference type="GO" id="GO:0007160">
    <property type="term" value="P:cell-matrix adhesion"/>
    <property type="evidence" value="ECO:0007669"/>
    <property type="project" value="TreeGrafter"/>
</dbReference>
<evidence type="ECO:0000256" key="3">
    <source>
        <dbReference type="ARBA" id="ARBA00022729"/>
    </source>
</evidence>
<reference evidence="7" key="1">
    <citation type="submission" date="2025-08" db="UniProtKB">
        <authorList>
            <consortium name="Ensembl"/>
        </authorList>
    </citation>
    <scope>IDENTIFICATION</scope>
</reference>
<dbReference type="PANTHER" id="PTHR23412">
    <property type="entry name" value="STEREOCILIN RELATED"/>
    <property type="match status" value="1"/>
</dbReference>
<dbReference type="PANTHER" id="PTHR23412:SF6">
    <property type="entry name" value="MESOTHELIN"/>
    <property type="match status" value="1"/>
</dbReference>
<comment type="similarity">
    <text evidence="2">Belongs to the mesothelin family.</text>
</comment>
<keyword evidence="4" id="KW-0130">Cell adhesion</keyword>
<keyword evidence="8" id="KW-1185">Reference proteome</keyword>
<protein>
    <submittedName>
        <fullName evidence="7">Si:ch211-188p14.4</fullName>
    </submittedName>
</protein>
<keyword evidence="5" id="KW-0472">Membrane</keyword>
<evidence type="ECO:0000256" key="4">
    <source>
        <dbReference type="ARBA" id="ARBA00022889"/>
    </source>
</evidence>
<dbReference type="InterPro" id="IPR010335">
    <property type="entry name" value="Mesothelin"/>
</dbReference>
<dbReference type="GO" id="GO:0009986">
    <property type="term" value="C:cell surface"/>
    <property type="evidence" value="ECO:0007669"/>
    <property type="project" value="TreeGrafter"/>
</dbReference>
<dbReference type="AlphaFoldDB" id="A0A8C2ZCB8"/>
<name>A0A8C2ZCB8_CYCLU</name>
<evidence type="ECO:0000313" key="8">
    <source>
        <dbReference type="Proteomes" id="UP000694565"/>
    </source>
</evidence>
<keyword evidence="3" id="KW-0732">Signal</keyword>
<evidence type="ECO:0000256" key="5">
    <source>
        <dbReference type="ARBA" id="ARBA00023136"/>
    </source>
</evidence>
<sequence>AMATKIPSSLLVFSTDTLNISAINKKEWTSDQVSMLSPSVLQGFTCTSVHRMGKNRIRGMVRACRPRKGRKKVELKESQLMCMSNLIKEDLSQNFTEYPSDMLLFINSKDVNSANCRSYFTAVGTADFSVASSVLNKASLLLNEARTCLGISGVNLSRGNVEVIGNMACTLDGSYIQNADHLILEKLKACKDLSDSQVAAIETVLMSGKTKYGFLKTFMPQLRNKKTKKNKLKRLFQQCSSFRLKRGAGCTVGNITQVTVGDNSFPFGYDQTQFDLCLDISFLKDNINSICTKVDDNDFQKIILKKLNQAFPSGVSDEQVQSLASVSRVASLEDISKWNVTKVDTLAALMKADDGSWETAKSKAIITKYLNTSGNSLGSIELNNIDSNLCSLDTSTLRTITPDSMRSAKPLNVTSCSSEQKKVLYDISNTSFSSQHPGYYNLITPYLGKSYRSFRLFLSLGMRCK</sequence>
<comment type="subcellular location">
    <subcellularLocation>
        <location evidence="1">Membrane</location>
    </subcellularLocation>
</comment>
<keyword evidence="6" id="KW-0325">Glycoprotein</keyword>
<dbReference type="Ensembl" id="ENSCLMT00005026350.1">
    <property type="protein sequence ID" value="ENSCLMP00005025213.1"/>
    <property type="gene ID" value="ENSCLMG00005012380.1"/>
</dbReference>
<proteinExistence type="inferred from homology"/>
<dbReference type="Proteomes" id="UP000694565">
    <property type="component" value="Unplaced"/>
</dbReference>
<evidence type="ECO:0000313" key="7">
    <source>
        <dbReference type="Ensembl" id="ENSCLMP00005025213.1"/>
    </source>
</evidence>
<evidence type="ECO:0000256" key="1">
    <source>
        <dbReference type="ARBA" id="ARBA00004370"/>
    </source>
</evidence>
<dbReference type="InterPro" id="IPR026664">
    <property type="entry name" value="Stereocilin-rel"/>
</dbReference>
<evidence type="ECO:0000256" key="2">
    <source>
        <dbReference type="ARBA" id="ARBA00011016"/>
    </source>
</evidence>
<organism evidence="7 8">
    <name type="scientific">Cyclopterus lumpus</name>
    <name type="common">Lumpsucker</name>
    <dbReference type="NCBI Taxonomy" id="8103"/>
    <lineage>
        <taxon>Eukaryota</taxon>
        <taxon>Metazoa</taxon>
        <taxon>Chordata</taxon>
        <taxon>Craniata</taxon>
        <taxon>Vertebrata</taxon>
        <taxon>Euteleostomi</taxon>
        <taxon>Actinopterygii</taxon>
        <taxon>Neopterygii</taxon>
        <taxon>Teleostei</taxon>
        <taxon>Neoteleostei</taxon>
        <taxon>Acanthomorphata</taxon>
        <taxon>Eupercaria</taxon>
        <taxon>Perciformes</taxon>
        <taxon>Cottioidei</taxon>
        <taxon>Cottales</taxon>
        <taxon>Cyclopteridae</taxon>
        <taxon>Cyclopterus</taxon>
    </lineage>
</organism>
<reference evidence="7" key="2">
    <citation type="submission" date="2025-09" db="UniProtKB">
        <authorList>
            <consortium name="Ensembl"/>
        </authorList>
    </citation>
    <scope>IDENTIFICATION</scope>
</reference>
<dbReference type="Pfam" id="PF06060">
    <property type="entry name" value="Mesothelin"/>
    <property type="match status" value="2"/>
</dbReference>
<dbReference type="GO" id="GO:0016020">
    <property type="term" value="C:membrane"/>
    <property type="evidence" value="ECO:0007669"/>
    <property type="project" value="UniProtKB-SubCell"/>
</dbReference>
<evidence type="ECO:0000256" key="6">
    <source>
        <dbReference type="ARBA" id="ARBA00023180"/>
    </source>
</evidence>